<dbReference type="Gene3D" id="4.10.240.10">
    <property type="entry name" value="Zn(2)-C6 fungal-type DNA-binding domain"/>
    <property type="match status" value="1"/>
</dbReference>
<evidence type="ECO:0000256" key="1">
    <source>
        <dbReference type="ARBA" id="ARBA00022723"/>
    </source>
</evidence>
<gene>
    <name evidence="8" type="ORF">EAE97_006784</name>
</gene>
<keyword evidence="9" id="KW-1185">Reference proteome</keyword>
<dbReference type="RefSeq" id="XP_038732229.1">
    <property type="nucleotide sequence ID" value="XM_038877297.1"/>
</dbReference>
<dbReference type="GO" id="GO:0000981">
    <property type="term" value="F:DNA-binding transcription factor activity, RNA polymerase II-specific"/>
    <property type="evidence" value="ECO:0007669"/>
    <property type="project" value="InterPro"/>
</dbReference>
<dbReference type="InterPro" id="IPR051127">
    <property type="entry name" value="Fungal_SecMet_Regulators"/>
</dbReference>
<comment type="caution">
    <text evidence="8">The sequence shown here is derived from an EMBL/GenBank/DDBJ whole genome shotgun (WGS) entry which is preliminary data.</text>
</comment>
<evidence type="ECO:0000256" key="5">
    <source>
        <dbReference type="ARBA" id="ARBA00023242"/>
    </source>
</evidence>
<dbReference type="GO" id="GO:0003677">
    <property type="term" value="F:DNA binding"/>
    <property type="evidence" value="ECO:0007669"/>
    <property type="project" value="UniProtKB-KW"/>
</dbReference>
<dbReference type="SMART" id="SM00906">
    <property type="entry name" value="Fungal_trans"/>
    <property type="match status" value="1"/>
</dbReference>
<evidence type="ECO:0000256" key="4">
    <source>
        <dbReference type="ARBA" id="ARBA00023163"/>
    </source>
</evidence>
<dbReference type="PANTHER" id="PTHR47424:SF3">
    <property type="entry name" value="REGULATORY PROTEIN GAL4"/>
    <property type="match status" value="1"/>
</dbReference>
<dbReference type="Proteomes" id="UP000710849">
    <property type="component" value="Unassembled WGS sequence"/>
</dbReference>
<dbReference type="CDD" id="cd12148">
    <property type="entry name" value="fungal_TF_MHR"/>
    <property type="match status" value="1"/>
</dbReference>
<proteinExistence type="predicted"/>
<organism evidence="8 9">
    <name type="scientific">Botrytis byssoidea</name>
    <dbReference type="NCBI Taxonomy" id="139641"/>
    <lineage>
        <taxon>Eukaryota</taxon>
        <taxon>Fungi</taxon>
        <taxon>Dikarya</taxon>
        <taxon>Ascomycota</taxon>
        <taxon>Pezizomycotina</taxon>
        <taxon>Leotiomycetes</taxon>
        <taxon>Helotiales</taxon>
        <taxon>Sclerotiniaceae</taxon>
        <taxon>Botrytis</taxon>
    </lineage>
</organism>
<dbReference type="Pfam" id="PF04082">
    <property type="entry name" value="Fungal_trans"/>
    <property type="match status" value="1"/>
</dbReference>
<keyword evidence="2" id="KW-0805">Transcription regulation</keyword>
<keyword evidence="4" id="KW-0804">Transcription</keyword>
<dbReference type="InterPro" id="IPR001138">
    <property type="entry name" value="Zn2Cys6_DnaBD"/>
</dbReference>
<protein>
    <recommendedName>
        <fullName evidence="7">Zn(2)-C6 fungal-type domain-containing protein</fullName>
    </recommendedName>
</protein>
<dbReference type="PANTHER" id="PTHR47424">
    <property type="entry name" value="REGULATORY PROTEIN GAL4"/>
    <property type="match status" value="1"/>
</dbReference>
<evidence type="ECO:0000256" key="2">
    <source>
        <dbReference type="ARBA" id="ARBA00023015"/>
    </source>
</evidence>
<evidence type="ECO:0000313" key="9">
    <source>
        <dbReference type="Proteomes" id="UP000710849"/>
    </source>
</evidence>
<dbReference type="SUPFAM" id="SSF57701">
    <property type="entry name" value="Zn2/Cys6 DNA-binding domain"/>
    <property type="match status" value="1"/>
</dbReference>
<sequence>MCFVGMSGSATSPRKGVRKSIGKACDECRRRKTKCNGGLPCAICRKYGGTCHFRSYVRRRKKGKASSSREHHVPQAEEDEGVEKTSEGTQQPLLPSMLPGDEQYGDHITATDDNSSLTSSPQLYYGPPSNFAFLQQIYQQLKPIVKAPFSSTNPRAGDGDTALDWFGYRRLFFGNKSSDLTSRSSTQMLLLPEHLANSFVDLFISTLGPFFPFISRTRIEGMLQIFYSFPNTSSGSALERGILMAILALGATLTEHVQLGEDLFLRAKSEMHTIEDLVNVQAVQLPLLTYDYAHYQAVVGRINSAYLHLGTAVRKAHAVGLHRAASSLSVSEFKEERLETFWSLYSFECMTSFSLGRPAALSENTISLGYPTKPTFLRAWVEIASLASTASHSVYRSGGIHFKANIEAAWDIHRKLQAIKLSLEDKLQFNLQSSAHPTLEQLFSSNFYNHTLILTFRPFLIFHIRQQTAEKVPASENITPLWLHKACQVAVFAAQELIAFASRAAKANSLINNLRYNAYYIESACFVLVWDILRDKDTTDKHFYFIKTALHHLRQMISSEAISCSIFAIERMLSAISQPTSEAIASAHQAKSLHSVLDMESLDSELLQQPSTDWMLDIIDSQLSVDDAAWDFNSWPLDLGLFVS</sequence>
<dbReference type="InterPro" id="IPR036864">
    <property type="entry name" value="Zn2-C6_fun-type_DNA-bd_sf"/>
</dbReference>
<accession>A0A9P5IIC9</accession>
<keyword evidence="3" id="KW-0238">DNA-binding</keyword>
<feature type="region of interest" description="Disordered" evidence="6">
    <location>
        <begin position="62"/>
        <end position="119"/>
    </location>
</feature>
<dbReference type="Pfam" id="PF00172">
    <property type="entry name" value="Zn_clus"/>
    <property type="match status" value="1"/>
</dbReference>
<evidence type="ECO:0000313" key="8">
    <source>
        <dbReference type="EMBL" id="KAF7941947.1"/>
    </source>
</evidence>
<reference evidence="8 9" key="1">
    <citation type="journal article" date="2020" name="Genome Biol. Evol.">
        <title>Comparative genomics of Sclerotiniaceae.</title>
        <authorList>
            <person name="Valero Jimenez C.A."/>
            <person name="Steentjes M."/>
            <person name="Scholten O.E."/>
            <person name="Van Kan J.A.L."/>
        </authorList>
    </citation>
    <scope>NUCLEOTIDE SEQUENCE [LARGE SCALE GENOMIC DNA]</scope>
    <source>
        <strain evidence="8 9">MUCL 94</strain>
    </source>
</reference>
<dbReference type="EMBL" id="RCSW01000012">
    <property type="protein sequence ID" value="KAF7941947.1"/>
    <property type="molecule type" value="Genomic_DNA"/>
</dbReference>
<dbReference type="SMART" id="SM00066">
    <property type="entry name" value="GAL4"/>
    <property type="match status" value="1"/>
</dbReference>
<keyword evidence="1" id="KW-0479">Metal-binding</keyword>
<dbReference type="InterPro" id="IPR007219">
    <property type="entry name" value="XnlR_reg_dom"/>
</dbReference>
<dbReference type="CDD" id="cd00067">
    <property type="entry name" value="GAL4"/>
    <property type="match status" value="1"/>
</dbReference>
<evidence type="ECO:0000256" key="6">
    <source>
        <dbReference type="SAM" id="MobiDB-lite"/>
    </source>
</evidence>
<dbReference type="PROSITE" id="PS00463">
    <property type="entry name" value="ZN2_CY6_FUNGAL_1"/>
    <property type="match status" value="1"/>
</dbReference>
<dbReference type="AlphaFoldDB" id="A0A9P5IIC9"/>
<evidence type="ECO:0000259" key="7">
    <source>
        <dbReference type="PROSITE" id="PS50048"/>
    </source>
</evidence>
<dbReference type="GO" id="GO:0008270">
    <property type="term" value="F:zinc ion binding"/>
    <property type="evidence" value="ECO:0007669"/>
    <property type="project" value="InterPro"/>
</dbReference>
<evidence type="ECO:0000256" key="3">
    <source>
        <dbReference type="ARBA" id="ARBA00023125"/>
    </source>
</evidence>
<feature type="domain" description="Zn(2)-C6 fungal-type" evidence="7">
    <location>
        <begin position="24"/>
        <end position="53"/>
    </location>
</feature>
<dbReference type="GO" id="GO:0006351">
    <property type="term" value="P:DNA-templated transcription"/>
    <property type="evidence" value="ECO:0007669"/>
    <property type="project" value="InterPro"/>
</dbReference>
<dbReference type="GeneID" id="62150373"/>
<name>A0A9P5IIC9_9HELO</name>
<dbReference type="PROSITE" id="PS50048">
    <property type="entry name" value="ZN2_CY6_FUNGAL_2"/>
    <property type="match status" value="1"/>
</dbReference>
<keyword evidence="5" id="KW-0539">Nucleus</keyword>